<sequence>MKCSVQKGCVHFNLPAFCTQYKTHTIHTIHTIHMIQNVHTDALFFMEDPKSGRSGSGLHDGQFFAQPLYLVSICRVKLLHIVFIDPGRLSDSGALGAVDGAASVIRFRKRKIGKKSEQRKRRVR</sequence>
<geneLocation type="plasmid" evidence="1 2">
    <name>unnamed1</name>
</geneLocation>
<name>A0ABM6UZY5_9GAMM</name>
<gene>
    <name evidence="1" type="ORF">DA391_23235</name>
</gene>
<keyword evidence="1" id="KW-0614">Plasmid</keyword>
<organism evidence="1 2">
    <name type="scientific">Yersinia massiliensis</name>
    <dbReference type="NCBI Taxonomy" id="419257"/>
    <lineage>
        <taxon>Bacteria</taxon>
        <taxon>Pseudomonadati</taxon>
        <taxon>Pseudomonadota</taxon>
        <taxon>Gammaproteobacteria</taxon>
        <taxon>Enterobacterales</taxon>
        <taxon>Yersiniaceae</taxon>
        <taxon>Yersinia</taxon>
    </lineage>
</organism>
<proteinExistence type="predicted"/>
<accession>A0ABM6UZY5</accession>
<evidence type="ECO:0000313" key="1">
    <source>
        <dbReference type="EMBL" id="AVX40598.1"/>
    </source>
</evidence>
<keyword evidence="2" id="KW-1185">Reference proteome</keyword>
<evidence type="ECO:0000313" key="2">
    <source>
        <dbReference type="Proteomes" id="UP000240908"/>
    </source>
</evidence>
<dbReference type="EMBL" id="CP028488">
    <property type="protein sequence ID" value="AVX40598.1"/>
    <property type="molecule type" value="Genomic_DNA"/>
</dbReference>
<protein>
    <submittedName>
        <fullName evidence="1">Uncharacterized protein</fullName>
    </submittedName>
</protein>
<dbReference type="Proteomes" id="UP000240908">
    <property type="component" value="Plasmid unnamed1"/>
</dbReference>
<reference evidence="2" key="1">
    <citation type="journal article" date="2018" name="Genome Announc.">
        <title>First complete genome sequence of Yersinia massiliensis.</title>
        <authorList>
            <person name="Thomas M.C."/>
            <person name="Arling V."/>
            <person name="Goji N."/>
            <person name="Janzen T.W."/>
            <person name="Duceppe M.-O."/>
            <person name="Mathews A."/>
            <person name="Carrillo C."/>
            <person name="Amoako K."/>
        </authorList>
    </citation>
    <scope>NUCLEOTIDE SEQUENCE [LARGE SCALE GENOMIC DNA]</scope>
    <source>
        <strain evidence="2">GTA</strain>
        <plasmid evidence="2">unnamed1</plasmid>
    </source>
</reference>